<dbReference type="EMBL" id="JAEACU010000009">
    <property type="protein sequence ID" value="KAH7517607.1"/>
    <property type="molecule type" value="Genomic_DNA"/>
</dbReference>
<feature type="compositionally biased region" description="Low complexity" evidence="8">
    <location>
        <begin position="33"/>
        <end position="56"/>
    </location>
</feature>
<evidence type="ECO:0000256" key="9">
    <source>
        <dbReference type="SAM" id="SignalP"/>
    </source>
</evidence>
<feature type="compositionally biased region" description="Basic and acidic residues" evidence="8">
    <location>
        <begin position="313"/>
        <end position="323"/>
    </location>
</feature>
<dbReference type="GO" id="GO:0005179">
    <property type="term" value="F:hormone activity"/>
    <property type="evidence" value="ECO:0007669"/>
    <property type="project" value="UniProtKB-KW"/>
</dbReference>
<comment type="similarity">
    <text evidence="2">Belongs to the plant rapid alkalinization factor (RALF) family.</text>
</comment>
<keyword evidence="4" id="KW-0372">Hormone</keyword>
<evidence type="ECO:0000313" key="11">
    <source>
        <dbReference type="EMBL" id="KAH7517607.1"/>
    </source>
</evidence>
<dbReference type="PANTHER" id="PTHR46230:SF6">
    <property type="entry name" value="PROTEIN BOLA1, CHLOROPLASTIC"/>
    <property type="match status" value="1"/>
</dbReference>
<dbReference type="AlphaFoldDB" id="A0A978URV7"/>
<evidence type="ECO:0000256" key="5">
    <source>
        <dbReference type="ARBA" id="ARBA00022729"/>
    </source>
</evidence>
<evidence type="ECO:0000256" key="4">
    <source>
        <dbReference type="ARBA" id="ARBA00022702"/>
    </source>
</evidence>
<feature type="region of interest" description="Disordered" evidence="8">
    <location>
        <begin position="31"/>
        <end position="62"/>
    </location>
</feature>
<dbReference type="PROSITE" id="PS51840">
    <property type="entry name" value="C2_NT"/>
    <property type="match status" value="1"/>
</dbReference>
<dbReference type="GO" id="GO:0040008">
    <property type="term" value="P:regulation of growth"/>
    <property type="evidence" value="ECO:0007669"/>
    <property type="project" value="UniProtKB-ARBA"/>
</dbReference>
<dbReference type="Pfam" id="PF05498">
    <property type="entry name" value="RALF"/>
    <property type="match status" value="1"/>
</dbReference>
<dbReference type="Gene3D" id="3.30.300.90">
    <property type="entry name" value="BolA-like"/>
    <property type="match status" value="1"/>
</dbReference>
<dbReference type="InterPro" id="IPR002634">
    <property type="entry name" value="BolA"/>
</dbReference>
<organism evidence="11 12">
    <name type="scientific">Ziziphus jujuba var. spinosa</name>
    <dbReference type="NCBI Taxonomy" id="714518"/>
    <lineage>
        <taxon>Eukaryota</taxon>
        <taxon>Viridiplantae</taxon>
        <taxon>Streptophyta</taxon>
        <taxon>Embryophyta</taxon>
        <taxon>Tracheophyta</taxon>
        <taxon>Spermatophyta</taxon>
        <taxon>Magnoliopsida</taxon>
        <taxon>eudicotyledons</taxon>
        <taxon>Gunneridae</taxon>
        <taxon>Pentapetalae</taxon>
        <taxon>rosids</taxon>
        <taxon>fabids</taxon>
        <taxon>Rosales</taxon>
        <taxon>Rhamnaceae</taxon>
        <taxon>Paliureae</taxon>
        <taxon>Ziziphus</taxon>
    </lineage>
</organism>
<evidence type="ECO:0000256" key="2">
    <source>
        <dbReference type="ARBA" id="ARBA00009178"/>
    </source>
</evidence>
<dbReference type="Proteomes" id="UP000813462">
    <property type="component" value="Unassembled WGS sequence"/>
</dbReference>
<evidence type="ECO:0000256" key="8">
    <source>
        <dbReference type="SAM" id="MobiDB-lite"/>
    </source>
</evidence>
<comment type="subcellular location">
    <subcellularLocation>
        <location evidence="1">Secreted</location>
    </subcellularLocation>
</comment>
<comment type="similarity">
    <text evidence="7">Belongs to the BolA/IbaG family.</text>
</comment>
<name>A0A978URV7_ZIZJJ</name>
<evidence type="ECO:0000259" key="10">
    <source>
        <dbReference type="PROSITE" id="PS51840"/>
    </source>
</evidence>
<proteinExistence type="inferred from homology"/>
<accession>A0A978URV7</accession>
<gene>
    <name evidence="11" type="ORF">FEM48_Zijuj09G0082800</name>
</gene>
<feature type="compositionally biased region" description="Polar residues" evidence="8">
    <location>
        <begin position="328"/>
        <end position="337"/>
    </location>
</feature>
<feature type="region of interest" description="Disordered" evidence="8">
    <location>
        <begin position="295"/>
        <end position="337"/>
    </location>
</feature>
<dbReference type="Pfam" id="PF01722">
    <property type="entry name" value="BolA"/>
    <property type="match status" value="1"/>
</dbReference>
<dbReference type="PANTHER" id="PTHR46230">
    <property type="match status" value="1"/>
</dbReference>
<feature type="chain" id="PRO_5036894351" description="C2 NT-type domain-containing protein" evidence="9">
    <location>
        <begin position="24"/>
        <end position="337"/>
    </location>
</feature>
<evidence type="ECO:0000256" key="1">
    <source>
        <dbReference type="ARBA" id="ARBA00004613"/>
    </source>
</evidence>
<dbReference type="GO" id="GO:0016226">
    <property type="term" value="P:iron-sulfur cluster assembly"/>
    <property type="evidence" value="ECO:0007669"/>
    <property type="project" value="TreeGrafter"/>
</dbReference>
<reference evidence="11" key="1">
    <citation type="journal article" date="2021" name="Front. Plant Sci.">
        <title>Chromosome-Scale Genome Assembly for Chinese Sour Jujube and Insights Into Its Genome Evolution and Domestication Signature.</title>
        <authorList>
            <person name="Shen L.-Y."/>
            <person name="Luo H."/>
            <person name="Wang X.-L."/>
            <person name="Wang X.-M."/>
            <person name="Qiu X.-J."/>
            <person name="Liu H."/>
            <person name="Zhou S.-S."/>
            <person name="Jia K.-H."/>
            <person name="Nie S."/>
            <person name="Bao Y.-T."/>
            <person name="Zhang R.-G."/>
            <person name="Yun Q.-Z."/>
            <person name="Chai Y.-H."/>
            <person name="Lu J.-Y."/>
            <person name="Li Y."/>
            <person name="Zhao S.-W."/>
            <person name="Mao J.-F."/>
            <person name="Jia S.-G."/>
            <person name="Mao Y.-M."/>
        </authorList>
    </citation>
    <scope>NUCLEOTIDE SEQUENCE</scope>
    <source>
        <strain evidence="11">AT0</strain>
        <tissue evidence="11">Leaf</tissue>
    </source>
</reference>
<keyword evidence="5 9" id="KW-0732">Signal</keyword>
<evidence type="ECO:0000256" key="6">
    <source>
        <dbReference type="ARBA" id="ARBA00023157"/>
    </source>
</evidence>
<evidence type="ECO:0000256" key="7">
    <source>
        <dbReference type="RuleBase" id="RU003860"/>
    </source>
</evidence>
<dbReference type="GO" id="GO:0009507">
    <property type="term" value="C:chloroplast"/>
    <property type="evidence" value="ECO:0007669"/>
    <property type="project" value="TreeGrafter"/>
</dbReference>
<keyword evidence="6" id="KW-1015">Disulfide bond</keyword>
<sequence length="337" mass="36918">MKSNMKWLLLCLVLISLVKLSHEKDLEPGVVDPCQRPGGPHPGCGQPNQPPQAANPYTRGKWRTGHTYPVNQIIRNEGDKADPPKHLGHFCPALFRCFQPLSLSHKVASAGPFATSFRFEATILDLEDVSYQHASHAAVKANPNSAAGETHFNLKIVSPKFEGLNLMKRHRLVYDALADELQSGLHALSIVAKTPQELESQSKRRPNVLGEANINLAHYADALKPSIVALPLQGCDSGAILHNIVSSHLTNVLPYLMPVVIPFREFKQQRELRERGLQTTSDESAEAEAAKLYPGVVDPCKRPGGPHPGCHPDPNKPREEANEYTRGCSKSQGCRGG</sequence>
<dbReference type="GO" id="GO:0005576">
    <property type="term" value="C:extracellular region"/>
    <property type="evidence" value="ECO:0007669"/>
    <property type="project" value="UniProtKB-SubCell"/>
</dbReference>
<feature type="domain" description="C2 NT-type" evidence="10">
    <location>
        <begin position="107"/>
        <end position="249"/>
    </location>
</feature>
<keyword evidence="3" id="KW-0964">Secreted</keyword>
<dbReference type="SUPFAM" id="SSF82657">
    <property type="entry name" value="BolA-like"/>
    <property type="match status" value="1"/>
</dbReference>
<dbReference type="InterPro" id="IPR008801">
    <property type="entry name" value="RALF"/>
</dbReference>
<feature type="signal peptide" evidence="9">
    <location>
        <begin position="1"/>
        <end position="23"/>
    </location>
</feature>
<evidence type="ECO:0000313" key="12">
    <source>
        <dbReference type="Proteomes" id="UP000813462"/>
    </source>
</evidence>
<comment type="caution">
    <text evidence="11">The sequence shown here is derived from an EMBL/GenBank/DDBJ whole genome shotgun (WGS) entry which is preliminary data.</text>
</comment>
<evidence type="ECO:0000256" key="3">
    <source>
        <dbReference type="ARBA" id="ARBA00022525"/>
    </source>
</evidence>
<dbReference type="InterPro" id="IPR036065">
    <property type="entry name" value="BolA-like_sf"/>
</dbReference>
<protein>
    <recommendedName>
        <fullName evidence="10">C2 NT-type domain-containing protein</fullName>
    </recommendedName>
</protein>
<dbReference type="InterPro" id="IPR019448">
    <property type="entry name" value="NT-C2"/>
</dbReference>